<evidence type="ECO:0000313" key="2">
    <source>
        <dbReference type="EMBL" id="MPM71566.1"/>
    </source>
</evidence>
<feature type="region of interest" description="Disordered" evidence="1">
    <location>
        <begin position="93"/>
        <end position="123"/>
    </location>
</feature>
<comment type="caution">
    <text evidence="2">The sequence shown here is derived from an EMBL/GenBank/DDBJ whole genome shotgun (WGS) entry which is preliminary data.</text>
</comment>
<evidence type="ECO:0000256" key="1">
    <source>
        <dbReference type="SAM" id="MobiDB-lite"/>
    </source>
</evidence>
<protein>
    <submittedName>
        <fullName evidence="2">Uncharacterized protein</fullName>
    </submittedName>
</protein>
<accession>A0A645C179</accession>
<sequence length="230" mass="26043">MRIRIAQRVDHGGKKPFIVHAVVFVETNIFDGDQGILQHIRDLIELRPVPVFHTGEGCDKISVLVVNIRSFVTLGDLRSIQFRRRIDISLGHAHHKPHTGATKENDHHGHNLEGGKEQRQREGPVSPALHKKFLVQIVVDAAANLPMKQVIPPIFEALEQQINAVGKILAIRAILLGSIIHIRQVHRVFVFRAGAQPVNIFHVGLPFTFFPSRLYHIFLRKLNIPHSRIQ</sequence>
<feature type="compositionally biased region" description="Basic and acidic residues" evidence="1">
    <location>
        <begin position="101"/>
        <end position="122"/>
    </location>
</feature>
<dbReference type="AlphaFoldDB" id="A0A645C179"/>
<name>A0A645C179_9ZZZZ</name>
<gene>
    <name evidence="2" type="ORF">SDC9_118534</name>
</gene>
<reference evidence="2" key="1">
    <citation type="submission" date="2019-08" db="EMBL/GenBank/DDBJ databases">
        <authorList>
            <person name="Kucharzyk K."/>
            <person name="Murdoch R.W."/>
            <person name="Higgins S."/>
            <person name="Loffler F."/>
        </authorList>
    </citation>
    <scope>NUCLEOTIDE SEQUENCE</scope>
</reference>
<proteinExistence type="predicted"/>
<organism evidence="2">
    <name type="scientific">bioreactor metagenome</name>
    <dbReference type="NCBI Taxonomy" id="1076179"/>
    <lineage>
        <taxon>unclassified sequences</taxon>
        <taxon>metagenomes</taxon>
        <taxon>ecological metagenomes</taxon>
    </lineage>
</organism>
<dbReference type="EMBL" id="VSSQ01024192">
    <property type="protein sequence ID" value="MPM71566.1"/>
    <property type="molecule type" value="Genomic_DNA"/>
</dbReference>